<dbReference type="InterPro" id="IPR016867">
    <property type="entry name" value="GcvR"/>
</dbReference>
<keyword evidence="1" id="KW-0678">Repressor</keyword>
<dbReference type="GO" id="GO:0005737">
    <property type="term" value="C:cytoplasm"/>
    <property type="evidence" value="ECO:0007669"/>
    <property type="project" value="UniProtKB-SubCell"/>
</dbReference>
<name>A0A369W860_9GAMM</name>
<dbReference type="SUPFAM" id="SSF55021">
    <property type="entry name" value="ACT-like"/>
    <property type="match status" value="2"/>
</dbReference>
<dbReference type="InterPro" id="IPR045865">
    <property type="entry name" value="ACT-like_dom_sf"/>
</dbReference>
<dbReference type="InterPro" id="IPR050990">
    <property type="entry name" value="UPF0237/GcvR_regulator"/>
</dbReference>
<sequence length="171" mass="18014">MKTSLILTAIGADKPGLVELLSTTLAEHRANWQQSSMSRLAGQFAGILIASVDNDKVESLLKALDGLSTQGLTVSVVTESGSIDEPKGQSLTLELIGHDKPGIVRDISRALASRKVSVEELATEVVSGSMSAELLFKAKASLIVPQGVDLDDLQDSLEAIASDLMVDITLD</sequence>
<dbReference type="RefSeq" id="WP_114697309.1">
    <property type="nucleotide sequence ID" value="NZ_QQOH01000006.1"/>
</dbReference>
<dbReference type="CDD" id="cd04869">
    <property type="entry name" value="ACT_GcvR_2"/>
    <property type="match status" value="1"/>
</dbReference>
<reference evidence="3 4" key="1">
    <citation type="submission" date="2018-07" db="EMBL/GenBank/DDBJ databases">
        <title>Motiliproteus coralliicola sp. nov., a bacterium isolated from Coral.</title>
        <authorList>
            <person name="Wang G."/>
        </authorList>
    </citation>
    <scope>NUCLEOTIDE SEQUENCE [LARGE SCALE GENOMIC DNA]</scope>
    <source>
        <strain evidence="3 4">C34</strain>
    </source>
</reference>
<dbReference type="Gene3D" id="3.30.70.260">
    <property type="match status" value="2"/>
</dbReference>
<organism evidence="3 4">
    <name type="scientific">Motiliproteus coralliicola</name>
    <dbReference type="NCBI Taxonomy" id="2283196"/>
    <lineage>
        <taxon>Bacteria</taxon>
        <taxon>Pseudomonadati</taxon>
        <taxon>Pseudomonadota</taxon>
        <taxon>Gammaproteobacteria</taxon>
        <taxon>Oceanospirillales</taxon>
        <taxon>Oceanospirillaceae</taxon>
        <taxon>Motiliproteus</taxon>
    </lineage>
</organism>
<keyword evidence="1" id="KW-0963">Cytoplasm</keyword>
<evidence type="ECO:0000259" key="2">
    <source>
        <dbReference type="PROSITE" id="PS51671"/>
    </source>
</evidence>
<protein>
    <recommendedName>
        <fullName evidence="1">Glycine cleavage system transcriptional repressor</fullName>
    </recommendedName>
</protein>
<dbReference type="Pfam" id="PF13740">
    <property type="entry name" value="ACT_6"/>
    <property type="match status" value="2"/>
</dbReference>
<gene>
    <name evidence="3" type="ORF">DV711_19020</name>
</gene>
<dbReference type="PIRSF" id="PIRSF028103">
    <property type="entry name" value="GcvR"/>
    <property type="match status" value="1"/>
</dbReference>
<comment type="caution">
    <text evidence="3">The sequence shown here is derived from an EMBL/GenBank/DDBJ whole genome shotgun (WGS) entry which is preliminary data.</text>
</comment>
<dbReference type="PANTHER" id="PTHR34875:SF6">
    <property type="entry name" value="UPF0237 PROTEIN MJ1558"/>
    <property type="match status" value="1"/>
</dbReference>
<keyword evidence="1" id="KW-0804">Transcription</keyword>
<dbReference type="AlphaFoldDB" id="A0A369W860"/>
<keyword evidence="4" id="KW-1185">Reference proteome</keyword>
<evidence type="ECO:0000256" key="1">
    <source>
        <dbReference type="PIRNR" id="PIRNR028103"/>
    </source>
</evidence>
<dbReference type="PANTHER" id="PTHR34875">
    <property type="entry name" value="UPF0237 PROTEIN MJ1558"/>
    <property type="match status" value="1"/>
</dbReference>
<dbReference type="InterPro" id="IPR002912">
    <property type="entry name" value="ACT_dom"/>
</dbReference>
<evidence type="ECO:0000313" key="3">
    <source>
        <dbReference type="EMBL" id="RDE18188.1"/>
    </source>
</evidence>
<proteinExistence type="predicted"/>
<dbReference type="Proteomes" id="UP000253769">
    <property type="component" value="Unassembled WGS sequence"/>
</dbReference>
<feature type="domain" description="ACT" evidence="2">
    <location>
        <begin position="92"/>
        <end position="171"/>
    </location>
</feature>
<dbReference type="PROSITE" id="PS51671">
    <property type="entry name" value="ACT"/>
    <property type="match status" value="2"/>
</dbReference>
<evidence type="ECO:0000313" key="4">
    <source>
        <dbReference type="Proteomes" id="UP000253769"/>
    </source>
</evidence>
<comment type="subcellular location">
    <subcellularLocation>
        <location evidence="1">Cytoplasm</location>
    </subcellularLocation>
</comment>
<accession>A0A369W860</accession>
<feature type="domain" description="ACT" evidence="2">
    <location>
        <begin position="6"/>
        <end position="79"/>
    </location>
</feature>
<dbReference type="EMBL" id="QQOH01000006">
    <property type="protein sequence ID" value="RDE18188.1"/>
    <property type="molecule type" value="Genomic_DNA"/>
</dbReference>
<dbReference type="OrthoDB" id="12860at2"/>
<dbReference type="GO" id="GO:0006355">
    <property type="term" value="P:regulation of DNA-templated transcription"/>
    <property type="evidence" value="ECO:0007669"/>
    <property type="project" value="UniProtKB-UniRule"/>
</dbReference>